<dbReference type="InterPro" id="IPR011032">
    <property type="entry name" value="GroES-like_sf"/>
</dbReference>
<proteinExistence type="inferred from homology"/>
<evidence type="ECO:0000259" key="5">
    <source>
        <dbReference type="SMART" id="SM00829"/>
    </source>
</evidence>
<sequence length="368" mass="39817">MIPSSCRAAVVRQFKAPIEIEEVPVPREIEPGALLVRIETSTVCGTDVHLWQGSLTRKVDLPVIIGHEMVGRVVALGSGADRDSLGRPVKVGSRVVWTRTHCGSCYFCTSARQPILCENARAYMYENIEKPPYLLGGFAEYGYVLPQSGRVLVPDDVSNELASLASCAFRSVMNAFDELGEISTTDTVVVQGTGPLGLLAIARARVAGARKVIAIGAPDARLAIAEEFGADECLSMERTSAAERKAVVQAATNGRGADIVLEFAGHPSAFPEGIDLTRRGGRYTTVGLLGTGEVQFRPSLITNKNLKVIGAIGGEEKSYWKALDFLSAHQKRIPFHRILSGSYKLDDVNTVLQRMKDQLEVKPVIHMA</sequence>
<dbReference type="OrthoDB" id="5295340at2"/>
<dbReference type="InterPro" id="IPR020843">
    <property type="entry name" value="ER"/>
</dbReference>
<reference evidence="6 7" key="1">
    <citation type="submission" date="2019-01" db="EMBL/GenBank/DDBJ databases">
        <authorList>
            <person name="Chen W.-M."/>
        </authorList>
    </citation>
    <scope>NUCLEOTIDE SEQUENCE [LARGE SCALE GENOMIC DNA]</scope>
    <source>
        <strain evidence="6 7">CCP-6</strain>
    </source>
</reference>
<accession>A0A437MIS2</accession>
<protein>
    <submittedName>
        <fullName evidence="6">Alcohol dehydrogenase</fullName>
    </submittedName>
</protein>
<evidence type="ECO:0000256" key="3">
    <source>
        <dbReference type="ARBA" id="ARBA00023002"/>
    </source>
</evidence>
<dbReference type="Gene3D" id="3.40.50.720">
    <property type="entry name" value="NAD(P)-binding Rossmann-like Domain"/>
    <property type="match status" value="1"/>
</dbReference>
<dbReference type="GO" id="GO:0016616">
    <property type="term" value="F:oxidoreductase activity, acting on the CH-OH group of donors, NAD or NADP as acceptor"/>
    <property type="evidence" value="ECO:0007669"/>
    <property type="project" value="UniProtKB-ARBA"/>
</dbReference>
<evidence type="ECO:0000256" key="1">
    <source>
        <dbReference type="ARBA" id="ARBA00022723"/>
    </source>
</evidence>
<feature type="domain" description="Enoyl reductase (ER)" evidence="5">
    <location>
        <begin position="9"/>
        <end position="365"/>
    </location>
</feature>
<dbReference type="PROSITE" id="PS00059">
    <property type="entry name" value="ADH_ZINC"/>
    <property type="match status" value="1"/>
</dbReference>
<dbReference type="PANTHER" id="PTHR43401">
    <property type="entry name" value="L-THREONINE 3-DEHYDROGENASE"/>
    <property type="match status" value="1"/>
</dbReference>
<dbReference type="RefSeq" id="WP_127786769.1">
    <property type="nucleotide sequence ID" value="NZ_SACL01000002.1"/>
</dbReference>
<dbReference type="SUPFAM" id="SSF50129">
    <property type="entry name" value="GroES-like"/>
    <property type="match status" value="1"/>
</dbReference>
<dbReference type="AlphaFoldDB" id="A0A437MIS2"/>
<evidence type="ECO:0000313" key="6">
    <source>
        <dbReference type="EMBL" id="RVT97540.1"/>
    </source>
</evidence>
<organism evidence="6 7">
    <name type="scientific">Rhodovarius crocodyli</name>
    <dbReference type="NCBI Taxonomy" id="1979269"/>
    <lineage>
        <taxon>Bacteria</taxon>
        <taxon>Pseudomonadati</taxon>
        <taxon>Pseudomonadota</taxon>
        <taxon>Alphaproteobacteria</taxon>
        <taxon>Acetobacterales</taxon>
        <taxon>Roseomonadaceae</taxon>
        <taxon>Rhodovarius</taxon>
    </lineage>
</organism>
<evidence type="ECO:0000313" key="7">
    <source>
        <dbReference type="Proteomes" id="UP000282957"/>
    </source>
</evidence>
<keyword evidence="3" id="KW-0560">Oxidoreductase</keyword>
<dbReference type="InterPro" id="IPR002328">
    <property type="entry name" value="ADH_Zn_CS"/>
</dbReference>
<dbReference type="Proteomes" id="UP000282957">
    <property type="component" value="Unassembled WGS sequence"/>
</dbReference>
<dbReference type="InterPro" id="IPR013149">
    <property type="entry name" value="ADH-like_C"/>
</dbReference>
<dbReference type="InterPro" id="IPR036291">
    <property type="entry name" value="NAD(P)-bd_dom_sf"/>
</dbReference>
<dbReference type="Pfam" id="PF00107">
    <property type="entry name" value="ADH_zinc_N"/>
    <property type="match status" value="1"/>
</dbReference>
<dbReference type="EMBL" id="SACL01000002">
    <property type="protein sequence ID" value="RVT97540.1"/>
    <property type="molecule type" value="Genomic_DNA"/>
</dbReference>
<name>A0A437MIS2_9PROT</name>
<keyword evidence="7" id="KW-1185">Reference proteome</keyword>
<dbReference type="SMART" id="SM00829">
    <property type="entry name" value="PKS_ER"/>
    <property type="match status" value="1"/>
</dbReference>
<comment type="similarity">
    <text evidence="4">Belongs to the zinc-containing alcohol dehydrogenase family.</text>
</comment>
<dbReference type="InterPro" id="IPR013154">
    <property type="entry name" value="ADH-like_N"/>
</dbReference>
<dbReference type="Gene3D" id="3.90.180.10">
    <property type="entry name" value="Medium-chain alcohol dehydrogenases, catalytic domain"/>
    <property type="match status" value="1"/>
</dbReference>
<dbReference type="SUPFAM" id="SSF51735">
    <property type="entry name" value="NAD(P)-binding Rossmann-fold domains"/>
    <property type="match status" value="1"/>
</dbReference>
<keyword evidence="1 4" id="KW-0479">Metal-binding</keyword>
<keyword evidence="2 4" id="KW-0862">Zinc</keyword>
<dbReference type="PANTHER" id="PTHR43401:SF2">
    <property type="entry name" value="L-THREONINE 3-DEHYDROGENASE"/>
    <property type="match status" value="1"/>
</dbReference>
<comment type="caution">
    <text evidence="6">The sequence shown here is derived from an EMBL/GenBank/DDBJ whole genome shotgun (WGS) entry which is preliminary data.</text>
</comment>
<evidence type="ECO:0000256" key="4">
    <source>
        <dbReference type="RuleBase" id="RU361277"/>
    </source>
</evidence>
<dbReference type="InterPro" id="IPR050129">
    <property type="entry name" value="Zn_alcohol_dh"/>
</dbReference>
<dbReference type="CDD" id="cd08231">
    <property type="entry name" value="MDR_TM0436_like"/>
    <property type="match status" value="1"/>
</dbReference>
<dbReference type="GO" id="GO:0008270">
    <property type="term" value="F:zinc ion binding"/>
    <property type="evidence" value="ECO:0007669"/>
    <property type="project" value="InterPro"/>
</dbReference>
<evidence type="ECO:0000256" key="2">
    <source>
        <dbReference type="ARBA" id="ARBA00022833"/>
    </source>
</evidence>
<dbReference type="Pfam" id="PF08240">
    <property type="entry name" value="ADH_N"/>
    <property type="match status" value="1"/>
</dbReference>
<gene>
    <name evidence="6" type="ORF">EOD42_06865</name>
</gene>
<comment type="cofactor">
    <cofactor evidence="4">
        <name>Zn(2+)</name>
        <dbReference type="ChEBI" id="CHEBI:29105"/>
    </cofactor>
</comment>